<sequence length="377" mass="43462">MGKKLTHEEFENRVHKTRPNIIFTTKYVNAKTKIECHCSTCGNDWITSPDSLNQGCGCPKCASKKSSERQAKTHEQFIQELYEVNPNIEIQSQYINARTKIHCKCLVDGFEWDATPDNLLRGTGCPVCSGTYLNKDILSNRLKIISPEITIVGDYINNTTPILCYCNKHNEYFTSSPSSLSKGQIGCKKCQYEKASDSAKYTQEQFEDKFYDYFGDEYIVIDKYIDAKTSIKIKCIKCDTEFSIIPNNAFSRGINCPTCHKSRSMPKGEERIFDYLSKNNIIFIHGHEFDDLFGVNDGHLSYDFYLPTENLLIEYNGEQHYRSVEYFGGEEKFKIQQEHDLRKYNYANLHNYNLLIIPYTQYGNIEEILSSTIKIAA</sequence>
<reference evidence="2" key="1">
    <citation type="journal article" date="2021" name="Proc. Natl. Acad. Sci. U.S.A.">
        <title>A Catalog of Tens of Thousands of Viruses from Human Metagenomes Reveals Hidden Associations with Chronic Diseases.</title>
        <authorList>
            <person name="Tisza M.J."/>
            <person name="Buck C.B."/>
        </authorList>
    </citation>
    <scope>NUCLEOTIDE SEQUENCE</scope>
    <source>
        <strain evidence="2">CtqPo10</strain>
    </source>
</reference>
<protein>
    <submittedName>
        <fullName evidence="2">Restriction enzyme</fullName>
    </submittedName>
</protein>
<name>A0A8S5SUB1_9CAUD</name>
<dbReference type="Pfam" id="PF21817">
    <property type="entry name" value="CapR"/>
    <property type="match status" value="1"/>
</dbReference>
<organism evidence="2">
    <name type="scientific">Siphoviridae sp. ctqPo10</name>
    <dbReference type="NCBI Taxonomy" id="2827948"/>
    <lineage>
        <taxon>Viruses</taxon>
        <taxon>Duplodnaviria</taxon>
        <taxon>Heunggongvirae</taxon>
        <taxon>Uroviricota</taxon>
        <taxon>Caudoviricetes</taxon>
    </lineage>
</organism>
<dbReference type="EMBL" id="BK032682">
    <property type="protein sequence ID" value="DAF54636.1"/>
    <property type="molecule type" value="Genomic_DNA"/>
</dbReference>
<accession>A0A8S5SUB1</accession>
<feature type="domain" description="CapR homology" evidence="1">
    <location>
        <begin position="16"/>
        <end position="62"/>
    </location>
</feature>
<evidence type="ECO:0000259" key="1">
    <source>
        <dbReference type="Pfam" id="PF21817"/>
    </source>
</evidence>
<proteinExistence type="predicted"/>
<dbReference type="InterPro" id="IPR048793">
    <property type="entry name" value="CapR_dom"/>
</dbReference>
<evidence type="ECO:0000313" key="2">
    <source>
        <dbReference type="EMBL" id="DAF54636.1"/>
    </source>
</evidence>
<dbReference type="Gene3D" id="3.40.960.10">
    <property type="entry name" value="VSR Endonuclease"/>
    <property type="match status" value="1"/>
</dbReference>